<keyword evidence="2" id="KW-0732">Signal</keyword>
<organism evidence="3 4">
    <name type="scientific">Apteryx owenii</name>
    <name type="common">Little spotted kiwi</name>
    <dbReference type="NCBI Taxonomy" id="8824"/>
    <lineage>
        <taxon>Eukaryota</taxon>
        <taxon>Metazoa</taxon>
        <taxon>Chordata</taxon>
        <taxon>Craniata</taxon>
        <taxon>Vertebrata</taxon>
        <taxon>Euteleostomi</taxon>
        <taxon>Archelosauria</taxon>
        <taxon>Archosauria</taxon>
        <taxon>Dinosauria</taxon>
        <taxon>Saurischia</taxon>
        <taxon>Theropoda</taxon>
        <taxon>Coelurosauria</taxon>
        <taxon>Aves</taxon>
        <taxon>Palaeognathae</taxon>
        <taxon>Apterygiformes</taxon>
        <taxon>Apterygidae</taxon>
        <taxon>Apteryx</taxon>
    </lineage>
</organism>
<feature type="region of interest" description="Disordered" evidence="1">
    <location>
        <begin position="134"/>
        <end position="192"/>
    </location>
</feature>
<evidence type="ECO:0000313" key="3">
    <source>
        <dbReference type="Ensembl" id="ENSAOWP00000004120.1"/>
    </source>
</evidence>
<evidence type="ECO:0000256" key="1">
    <source>
        <dbReference type="SAM" id="MobiDB-lite"/>
    </source>
</evidence>
<dbReference type="Proteomes" id="UP000694424">
    <property type="component" value="Unplaced"/>
</dbReference>
<feature type="chain" id="PRO_5034830425" description="Secreted protein" evidence="2">
    <location>
        <begin position="20"/>
        <end position="192"/>
    </location>
</feature>
<reference evidence="3" key="1">
    <citation type="submission" date="2025-08" db="UniProtKB">
        <authorList>
            <consortium name="Ensembl"/>
        </authorList>
    </citation>
    <scope>IDENTIFICATION</scope>
</reference>
<name>A0A8B9NY11_APTOW</name>
<evidence type="ECO:0000256" key="2">
    <source>
        <dbReference type="SAM" id="SignalP"/>
    </source>
</evidence>
<sequence length="192" mass="20721">MYWSLSVLLSATGLGGLGGRVSMVVCASSTDECPLRVLTWIFLWSRCLAKLLREALTLTGNPAFWFSKGIRLVSRVLSFGWKYFRAWKSLWMACPTTILSFKIFRIWKCQMGLDRCPGEGSSAPCQEASLLEQTRGLAPHSPPPPKRPGLVHPTAEPSRPPTTGGGSPGGRQGAGKGGKLSPLGPAPCPPHY</sequence>
<dbReference type="AlphaFoldDB" id="A0A8B9NY11"/>
<protein>
    <recommendedName>
        <fullName evidence="5">Secreted protein</fullName>
    </recommendedName>
</protein>
<keyword evidence="4" id="KW-1185">Reference proteome</keyword>
<proteinExistence type="predicted"/>
<evidence type="ECO:0000313" key="4">
    <source>
        <dbReference type="Proteomes" id="UP000694424"/>
    </source>
</evidence>
<feature type="signal peptide" evidence="2">
    <location>
        <begin position="1"/>
        <end position="19"/>
    </location>
</feature>
<reference evidence="3" key="2">
    <citation type="submission" date="2025-09" db="UniProtKB">
        <authorList>
            <consortium name="Ensembl"/>
        </authorList>
    </citation>
    <scope>IDENTIFICATION</scope>
</reference>
<feature type="compositionally biased region" description="Gly residues" evidence="1">
    <location>
        <begin position="163"/>
        <end position="178"/>
    </location>
</feature>
<accession>A0A8B9NY11</accession>
<evidence type="ECO:0008006" key="5">
    <source>
        <dbReference type="Google" id="ProtNLM"/>
    </source>
</evidence>
<dbReference type="Ensembl" id="ENSAOWT00000004722.1">
    <property type="protein sequence ID" value="ENSAOWP00000004120.1"/>
    <property type="gene ID" value="ENSAOWG00000002889.1"/>
</dbReference>